<protein>
    <submittedName>
        <fullName evidence="8">RDD family protein</fullName>
    </submittedName>
</protein>
<comment type="subcellular location">
    <subcellularLocation>
        <location evidence="1">Cell membrane</location>
        <topology evidence="1">Multi-pass membrane protein</topology>
    </subcellularLocation>
</comment>
<organism evidence="8 9">
    <name type="scientific">Stappia taiwanensis</name>
    <dbReference type="NCBI Taxonomy" id="992267"/>
    <lineage>
        <taxon>Bacteria</taxon>
        <taxon>Pseudomonadati</taxon>
        <taxon>Pseudomonadota</taxon>
        <taxon>Alphaproteobacteria</taxon>
        <taxon>Hyphomicrobiales</taxon>
        <taxon>Stappiaceae</taxon>
        <taxon>Stappia</taxon>
    </lineage>
</organism>
<dbReference type="RefSeq" id="WP_181758389.1">
    <property type="nucleotide sequence ID" value="NZ_BMCR01000001.1"/>
</dbReference>
<accession>A0A838XTI4</accession>
<keyword evidence="9" id="KW-1185">Reference proteome</keyword>
<reference evidence="8 9" key="2">
    <citation type="submission" date="2020-08" db="EMBL/GenBank/DDBJ databases">
        <title>Stappia taiwanensis sp. nov., isolated from a coastal thermal spring.</title>
        <authorList>
            <person name="Kampfer P."/>
        </authorList>
    </citation>
    <scope>NUCLEOTIDE SEQUENCE [LARGE SCALE GENOMIC DNA]</scope>
    <source>
        <strain evidence="8 9">DSM 23284</strain>
    </source>
</reference>
<sequence length="167" mass="17779">MQSDPSATSPAASGGDPLGSAAYYQDVRTRRALAFLLDVVVVGVLCLGAGFLVLLLGLFTFGLGWFIYPILWQAVALVYAAITLGGPRSATIGMRSAGLELRMWNGGRPDALIGAMHTLLYWFSVTLLTPLVLAVCLFTPRKQLLHDLILGTVVINSAVTDRDSGGR</sequence>
<comment type="caution">
    <text evidence="8">The sequence shown here is derived from an EMBL/GenBank/DDBJ whole genome shotgun (WGS) entry which is preliminary data.</text>
</comment>
<evidence type="ECO:0000313" key="8">
    <source>
        <dbReference type="EMBL" id="MBA4610200.1"/>
    </source>
</evidence>
<dbReference type="AlphaFoldDB" id="A0A838XTI4"/>
<evidence type="ECO:0000256" key="6">
    <source>
        <dbReference type="SAM" id="Phobius"/>
    </source>
</evidence>
<dbReference type="EMBL" id="JACEON010000001">
    <property type="protein sequence ID" value="MBA4610200.1"/>
    <property type="molecule type" value="Genomic_DNA"/>
</dbReference>
<dbReference type="Proteomes" id="UP000559404">
    <property type="component" value="Unassembled WGS sequence"/>
</dbReference>
<keyword evidence="2" id="KW-1003">Cell membrane</keyword>
<name>A0A838XTI4_9HYPH</name>
<dbReference type="InterPro" id="IPR010432">
    <property type="entry name" value="RDD"/>
</dbReference>
<evidence type="ECO:0000259" key="7">
    <source>
        <dbReference type="Pfam" id="PF06271"/>
    </source>
</evidence>
<feature type="domain" description="RDD" evidence="7">
    <location>
        <begin position="29"/>
        <end position="150"/>
    </location>
</feature>
<dbReference type="InterPro" id="IPR051791">
    <property type="entry name" value="Pra-immunoreactive"/>
</dbReference>
<keyword evidence="4 6" id="KW-1133">Transmembrane helix</keyword>
<evidence type="ECO:0000256" key="4">
    <source>
        <dbReference type="ARBA" id="ARBA00022989"/>
    </source>
</evidence>
<feature type="transmembrane region" description="Helical" evidence="6">
    <location>
        <begin position="33"/>
        <end position="59"/>
    </location>
</feature>
<evidence type="ECO:0000256" key="5">
    <source>
        <dbReference type="ARBA" id="ARBA00023136"/>
    </source>
</evidence>
<feature type="transmembrane region" description="Helical" evidence="6">
    <location>
        <begin position="65"/>
        <end position="86"/>
    </location>
</feature>
<reference evidence="8 9" key="1">
    <citation type="submission" date="2020-07" db="EMBL/GenBank/DDBJ databases">
        <authorList>
            <person name="Li M."/>
        </authorList>
    </citation>
    <scope>NUCLEOTIDE SEQUENCE [LARGE SCALE GENOMIC DNA]</scope>
    <source>
        <strain evidence="8 9">DSM 23284</strain>
    </source>
</reference>
<keyword evidence="5 6" id="KW-0472">Membrane</keyword>
<evidence type="ECO:0000256" key="1">
    <source>
        <dbReference type="ARBA" id="ARBA00004651"/>
    </source>
</evidence>
<dbReference type="GO" id="GO:0005886">
    <property type="term" value="C:plasma membrane"/>
    <property type="evidence" value="ECO:0007669"/>
    <property type="project" value="UniProtKB-SubCell"/>
</dbReference>
<feature type="transmembrane region" description="Helical" evidence="6">
    <location>
        <begin position="119"/>
        <end position="140"/>
    </location>
</feature>
<evidence type="ECO:0000256" key="2">
    <source>
        <dbReference type="ARBA" id="ARBA00022475"/>
    </source>
</evidence>
<proteinExistence type="predicted"/>
<evidence type="ECO:0000313" key="9">
    <source>
        <dbReference type="Proteomes" id="UP000559404"/>
    </source>
</evidence>
<keyword evidence="3 6" id="KW-0812">Transmembrane</keyword>
<dbReference type="PANTHER" id="PTHR36115">
    <property type="entry name" value="PROLINE-RICH ANTIGEN HOMOLOG-RELATED"/>
    <property type="match status" value="1"/>
</dbReference>
<gene>
    <name evidence="8" type="ORF">H1W37_00940</name>
</gene>
<evidence type="ECO:0000256" key="3">
    <source>
        <dbReference type="ARBA" id="ARBA00022692"/>
    </source>
</evidence>
<dbReference type="Pfam" id="PF06271">
    <property type="entry name" value="RDD"/>
    <property type="match status" value="1"/>
</dbReference>